<reference evidence="7" key="1">
    <citation type="submission" date="2016-10" db="EMBL/GenBank/DDBJ databases">
        <authorList>
            <person name="Varghese N."/>
            <person name="Submissions S."/>
        </authorList>
    </citation>
    <scope>NUCLEOTIDE SEQUENCE [LARGE SCALE GENOMIC DNA]</scope>
    <source>
        <strain evidence="7">IBRC-M 10403</strain>
    </source>
</reference>
<dbReference type="GO" id="GO:0005737">
    <property type="term" value="C:cytoplasm"/>
    <property type="evidence" value="ECO:0007669"/>
    <property type="project" value="TreeGrafter"/>
</dbReference>
<organism evidence="6 7">
    <name type="scientific">Actinokineospora iranica</name>
    <dbReference type="NCBI Taxonomy" id="1271860"/>
    <lineage>
        <taxon>Bacteria</taxon>
        <taxon>Bacillati</taxon>
        <taxon>Actinomycetota</taxon>
        <taxon>Actinomycetes</taxon>
        <taxon>Pseudonocardiales</taxon>
        <taxon>Pseudonocardiaceae</taxon>
        <taxon>Actinokineospora</taxon>
    </lineage>
</organism>
<dbReference type="InterPro" id="IPR029058">
    <property type="entry name" value="AB_hydrolase_fold"/>
</dbReference>
<evidence type="ECO:0000256" key="2">
    <source>
        <dbReference type="ARBA" id="ARBA00022450"/>
    </source>
</evidence>
<dbReference type="PROSITE" id="PS50075">
    <property type="entry name" value="CARRIER"/>
    <property type="match status" value="1"/>
</dbReference>
<dbReference type="InterPro" id="IPR009081">
    <property type="entry name" value="PP-bd_ACP"/>
</dbReference>
<dbReference type="STRING" id="1271860.SAMN05216174_10618"/>
<dbReference type="GO" id="GO:0003824">
    <property type="term" value="F:catalytic activity"/>
    <property type="evidence" value="ECO:0007669"/>
    <property type="project" value="InterPro"/>
</dbReference>
<dbReference type="InterPro" id="IPR020845">
    <property type="entry name" value="AMP-binding_CS"/>
</dbReference>
<dbReference type="EMBL" id="FMZZ01000006">
    <property type="protein sequence ID" value="SDC96962.1"/>
    <property type="molecule type" value="Genomic_DNA"/>
</dbReference>
<dbReference type="InterPro" id="IPR036736">
    <property type="entry name" value="ACP-like_sf"/>
</dbReference>
<dbReference type="Gene3D" id="2.30.38.10">
    <property type="entry name" value="Luciferase, Domain 3"/>
    <property type="match status" value="1"/>
</dbReference>
<dbReference type="PANTHER" id="PTHR45527">
    <property type="entry name" value="NONRIBOSOMAL PEPTIDE SYNTHETASE"/>
    <property type="match status" value="1"/>
</dbReference>
<dbReference type="Gene3D" id="3.40.50.980">
    <property type="match status" value="2"/>
</dbReference>
<dbReference type="FunFam" id="3.40.50.12780:FF:000012">
    <property type="entry name" value="Non-ribosomal peptide synthetase"/>
    <property type="match status" value="1"/>
</dbReference>
<dbReference type="Pfam" id="PF00501">
    <property type="entry name" value="AMP-binding"/>
    <property type="match status" value="1"/>
</dbReference>
<comment type="cofactor">
    <cofactor evidence="1">
        <name>pantetheine 4'-phosphate</name>
        <dbReference type="ChEBI" id="CHEBI:47942"/>
    </cofactor>
</comment>
<dbReference type="InterPro" id="IPR001242">
    <property type="entry name" value="Condensation_dom"/>
</dbReference>
<evidence type="ECO:0000256" key="1">
    <source>
        <dbReference type="ARBA" id="ARBA00001957"/>
    </source>
</evidence>
<dbReference type="Gene3D" id="3.30.559.10">
    <property type="entry name" value="Chloramphenicol acetyltransferase-like domain"/>
    <property type="match status" value="1"/>
</dbReference>
<dbReference type="NCBIfam" id="TIGR01733">
    <property type="entry name" value="AA-adenyl-dom"/>
    <property type="match status" value="1"/>
</dbReference>
<dbReference type="SUPFAM" id="SSF56801">
    <property type="entry name" value="Acetyl-CoA synthetase-like"/>
    <property type="match status" value="1"/>
</dbReference>
<dbReference type="InterPro" id="IPR000873">
    <property type="entry name" value="AMP-dep_synth/lig_dom"/>
</dbReference>
<evidence type="ECO:0000313" key="7">
    <source>
        <dbReference type="Proteomes" id="UP000199501"/>
    </source>
</evidence>
<dbReference type="InterPro" id="IPR045851">
    <property type="entry name" value="AMP-bd_C_sf"/>
</dbReference>
<protein>
    <submittedName>
        <fullName evidence="6">Amino acid adenylation domain-containing protein</fullName>
    </submittedName>
</protein>
<dbReference type="PANTHER" id="PTHR45527:SF1">
    <property type="entry name" value="FATTY ACID SYNTHASE"/>
    <property type="match status" value="1"/>
</dbReference>
<dbReference type="Pfam" id="PF00668">
    <property type="entry name" value="Condensation"/>
    <property type="match status" value="1"/>
</dbReference>
<evidence type="ECO:0000259" key="5">
    <source>
        <dbReference type="PROSITE" id="PS50075"/>
    </source>
</evidence>
<dbReference type="Pfam" id="PF00550">
    <property type="entry name" value="PP-binding"/>
    <property type="match status" value="1"/>
</dbReference>
<dbReference type="InterPro" id="IPR010071">
    <property type="entry name" value="AA_adenyl_dom"/>
</dbReference>
<dbReference type="InterPro" id="IPR025110">
    <property type="entry name" value="AMP-bd_C"/>
</dbReference>
<feature type="domain" description="Carrier" evidence="5">
    <location>
        <begin position="931"/>
        <end position="1006"/>
    </location>
</feature>
<name>A0A1G6QXF6_9PSEU</name>
<dbReference type="FunFam" id="2.30.38.10:FF:000001">
    <property type="entry name" value="Non-ribosomal peptide synthetase PvdI"/>
    <property type="match status" value="1"/>
</dbReference>
<dbReference type="PROSITE" id="PS00455">
    <property type="entry name" value="AMP_BINDING"/>
    <property type="match status" value="1"/>
</dbReference>
<dbReference type="Gene3D" id="3.30.300.30">
    <property type="match status" value="1"/>
</dbReference>
<dbReference type="GO" id="GO:0031177">
    <property type="term" value="F:phosphopantetheine binding"/>
    <property type="evidence" value="ECO:0007669"/>
    <property type="project" value="InterPro"/>
</dbReference>
<dbReference type="GO" id="GO:0008610">
    <property type="term" value="P:lipid biosynthetic process"/>
    <property type="evidence" value="ECO:0007669"/>
    <property type="project" value="UniProtKB-ARBA"/>
</dbReference>
<keyword evidence="2" id="KW-0596">Phosphopantetheine</keyword>
<dbReference type="InterPro" id="IPR023213">
    <property type="entry name" value="CAT-like_dom_sf"/>
</dbReference>
<feature type="compositionally biased region" description="Low complexity" evidence="4">
    <location>
        <begin position="9"/>
        <end position="41"/>
    </location>
</feature>
<evidence type="ECO:0000256" key="3">
    <source>
        <dbReference type="ARBA" id="ARBA00022553"/>
    </source>
</evidence>
<evidence type="ECO:0000256" key="4">
    <source>
        <dbReference type="SAM" id="MobiDB-lite"/>
    </source>
</evidence>
<dbReference type="SUPFAM" id="SSF52777">
    <property type="entry name" value="CoA-dependent acyltransferases"/>
    <property type="match status" value="2"/>
</dbReference>
<dbReference type="SMART" id="SM00823">
    <property type="entry name" value="PKS_PP"/>
    <property type="match status" value="1"/>
</dbReference>
<dbReference type="FunFam" id="3.40.50.980:FF:000001">
    <property type="entry name" value="Non-ribosomal peptide synthetase"/>
    <property type="match status" value="1"/>
</dbReference>
<accession>A0A1G6QXF6</accession>
<dbReference type="InterPro" id="IPR020806">
    <property type="entry name" value="PKS_PP-bd"/>
</dbReference>
<keyword evidence="3" id="KW-0597">Phosphoprotein</keyword>
<dbReference type="Gene3D" id="3.40.50.1820">
    <property type="entry name" value="alpha/beta hydrolase"/>
    <property type="match status" value="1"/>
</dbReference>
<feature type="region of interest" description="Disordered" evidence="4">
    <location>
        <begin position="199"/>
        <end position="229"/>
    </location>
</feature>
<dbReference type="GO" id="GO:0044550">
    <property type="term" value="P:secondary metabolite biosynthetic process"/>
    <property type="evidence" value="ECO:0007669"/>
    <property type="project" value="TreeGrafter"/>
</dbReference>
<proteinExistence type="predicted"/>
<dbReference type="Pfam" id="PF13193">
    <property type="entry name" value="AMP-binding_C"/>
    <property type="match status" value="1"/>
</dbReference>
<keyword evidence="7" id="KW-1185">Reference proteome</keyword>
<evidence type="ECO:0000313" key="6">
    <source>
        <dbReference type="EMBL" id="SDC96962.1"/>
    </source>
</evidence>
<dbReference type="GO" id="GO:0043041">
    <property type="term" value="P:amino acid activation for nonribosomal peptide biosynthetic process"/>
    <property type="evidence" value="ECO:0007669"/>
    <property type="project" value="TreeGrafter"/>
</dbReference>
<dbReference type="Gene3D" id="3.30.559.30">
    <property type="entry name" value="Nonribosomal peptide synthetase, condensation domain"/>
    <property type="match status" value="1"/>
</dbReference>
<dbReference type="SUPFAM" id="SSF47336">
    <property type="entry name" value="ACP-like"/>
    <property type="match status" value="1"/>
</dbReference>
<feature type="region of interest" description="Disordered" evidence="4">
    <location>
        <begin position="1"/>
        <end position="41"/>
    </location>
</feature>
<dbReference type="CDD" id="cd05930">
    <property type="entry name" value="A_NRPS"/>
    <property type="match status" value="1"/>
</dbReference>
<sequence length="1012" mass="107030">MNPPTAPITASTRASTAEPTAESATAPAAESAAAPTSLSAAPPVPDLDQVWLAERFQPGTPANIVAVAASVDGPVDQAALRTALRVVGARRPVLRSRHAVRDGAPARSLVEVADLPLAVIDLRHQSAADQAEALAEVLAEFATRPFDLESAPPIRCGLLVLPDRTLLVLAAHRIAVTEAALGAVLADIRLAYDGRPLPPVEDAPASEGAQSTVDLPAAELPTDRPRSPLPASIGARVPVEFPDGFADAVRAFAPSTDPRTVLLAGWQTLVSRLSGGTEVAVALADTGRVARVDLSDDPGFRAVVARAAAPARADAYRALAFLARDTPLVPETFGGKPMTPVPLARFGIDREMRLVVEPDGDRWRAAVEYAADLFDQASAARIAARYPLLLTAAMAEPDRPVSALPVLVPGEADLAITEWNATETPLPRACLHELIAERARVSPDAVAVVDNGREVTYGDLDARADRLAHVLRGHGAGPERLVGICAYRGAEVVVGVLAVLKAGAAYVPLDPAYPARRLDYLLDDSQVDVVLADERSADLLPERATVVRLDQPHPDADGPPESGVEPENLCYVIYTSGSTGEPKGAANTHVGVVNTMAALVSRLRLDSTSRLLQTSSLNFDMSAFDILATLLAGGALVLPDSATAGDPRRLLDLAHEAGVTAWSSTPALFTGAIDHAYETGAGLPPGLRLVLLGGDRFPPSVPAALAALAPGCRAYNFAGVTEASFTTTAYRVRTEDGHGVPWGRPLPNQRMYVLDAYQRPVPIGSPGELYLGGAGVGRGYWRRPELTARRFLADPFWRAGARMYRTGDRVRQRGDGTVEFLGRLDDQVKVRGFRVELGEVEAVLGAHPLVRAVVAGVRGDRLVAYLVFGDPVPVEDLREFLRARVPDHLVPAAFVALGRIPLTPGGKIDRDALAAIEIPAGRPDLATPYLPPRDELERAIVAEWTRVLGVDGIGADDEFAALGGHSLLATPMMSALSAVLGVPLSARDLFEAATPARLAQRIRRRAPERFGD</sequence>
<dbReference type="OrthoDB" id="2472181at2"/>
<dbReference type="AlphaFoldDB" id="A0A1G6QXF6"/>
<gene>
    <name evidence="6" type="ORF">SAMN05216174_10618</name>
</gene>
<dbReference type="Proteomes" id="UP000199501">
    <property type="component" value="Unassembled WGS sequence"/>
</dbReference>